<proteinExistence type="inferred from homology"/>
<keyword evidence="6" id="KW-1185">Reference proteome</keyword>
<evidence type="ECO:0000256" key="4">
    <source>
        <dbReference type="ARBA" id="ARBA00023002"/>
    </source>
</evidence>
<dbReference type="NCBIfam" id="TIGR03649">
    <property type="entry name" value="ergot_EASG"/>
    <property type="match status" value="1"/>
</dbReference>
<keyword evidence="4" id="KW-0560">Oxidoreductase</keyword>
<accession>A0A9Q9AR59</accession>
<evidence type="ECO:0000256" key="1">
    <source>
        <dbReference type="ARBA" id="ARBA00005107"/>
    </source>
</evidence>
<evidence type="ECO:0000313" key="5">
    <source>
        <dbReference type="EMBL" id="USW51040.1"/>
    </source>
</evidence>
<dbReference type="InterPro" id="IPR051604">
    <property type="entry name" value="Ergot_Alk_Oxidoreductase"/>
</dbReference>
<organism evidence="5 6">
    <name type="scientific">Septoria linicola</name>
    <dbReference type="NCBI Taxonomy" id="215465"/>
    <lineage>
        <taxon>Eukaryota</taxon>
        <taxon>Fungi</taxon>
        <taxon>Dikarya</taxon>
        <taxon>Ascomycota</taxon>
        <taxon>Pezizomycotina</taxon>
        <taxon>Dothideomycetes</taxon>
        <taxon>Dothideomycetidae</taxon>
        <taxon>Mycosphaerellales</taxon>
        <taxon>Mycosphaerellaceae</taxon>
        <taxon>Septoria</taxon>
    </lineage>
</organism>
<name>A0A9Q9AR59_9PEZI</name>
<sequence>MTILVTGSRGKTASELTSMLTPQYPVLIASRSLDKSCAVPMAKFDWSDSATYGNPFEHEQAKRSPITAVYLVGLDTEDGADLVMSFVHFAIARGVRRFVLLTATEAEEGGLLLGKAHAELHRLGDAGTIEWAVVRPHFFVENFIEKGYGGYQWQAIMKEGRIYSAAGDGRIPWLSARDIAAVAYRALIDEKPHNTDHYITGPQSLSYDDVAAIFSGVLGREIVHIRKSPDELVKFHVDSGLPESFAQILAALDQKFAGGYGGRTPDVVEQVTGRPPRTLKEFLVDNKHEFDEAQRTALCVKFLALAKVMIL</sequence>
<comment type="pathway">
    <text evidence="1">Alkaloid biosynthesis; ergot alkaloid biosynthesis.</text>
</comment>
<dbReference type="PANTHER" id="PTHR43162:SF1">
    <property type="entry name" value="PRESTALK A DIFFERENTIATION PROTEIN A"/>
    <property type="match status" value="1"/>
</dbReference>
<dbReference type="Gene3D" id="3.90.25.10">
    <property type="entry name" value="UDP-galactose 4-epimerase, domain 1"/>
    <property type="match status" value="1"/>
</dbReference>
<dbReference type="GO" id="GO:0009820">
    <property type="term" value="P:alkaloid metabolic process"/>
    <property type="evidence" value="ECO:0007669"/>
    <property type="project" value="UniProtKB-KW"/>
</dbReference>
<comment type="similarity">
    <text evidence="2">Belongs to the fgaFS/easG family.</text>
</comment>
<dbReference type="SUPFAM" id="SSF51735">
    <property type="entry name" value="NAD(P)-binding Rossmann-fold domains"/>
    <property type="match status" value="1"/>
</dbReference>
<gene>
    <name evidence="5" type="ORF">Slin15195_G043590</name>
</gene>
<dbReference type="Proteomes" id="UP001056384">
    <property type="component" value="Chromosome 3"/>
</dbReference>
<dbReference type="PANTHER" id="PTHR43162">
    <property type="match status" value="1"/>
</dbReference>
<protein>
    <submittedName>
        <fullName evidence="5">Ergot alkaloid biosynthesis protein</fullName>
    </submittedName>
</protein>
<dbReference type="GO" id="GO:0016491">
    <property type="term" value="F:oxidoreductase activity"/>
    <property type="evidence" value="ECO:0007669"/>
    <property type="project" value="UniProtKB-KW"/>
</dbReference>
<reference evidence="5" key="1">
    <citation type="submission" date="2022-06" db="EMBL/GenBank/DDBJ databases">
        <title>Complete genome sequences of two strains of the flax pathogen Septoria linicola.</title>
        <authorList>
            <person name="Lapalu N."/>
            <person name="Simon A."/>
            <person name="Demenou B."/>
            <person name="Paumier D."/>
            <person name="Guillot M.-P."/>
            <person name="Gout L."/>
            <person name="Valade R."/>
        </authorList>
    </citation>
    <scope>NUCLEOTIDE SEQUENCE</scope>
    <source>
        <strain evidence="5">SE15195</strain>
    </source>
</reference>
<evidence type="ECO:0000256" key="3">
    <source>
        <dbReference type="ARBA" id="ARBA00022589"/>
    </source>
</evidence>
<dbReference type="OrthoDB" id="419598at2759"/>
<keyword evidence="3" id="KW-0017">Alkaloid metabolism</keyword>
<dbReference type="InterPro" id="IPR019901">
    <property type="entry name" value="Ergot_alkaloid_biosynthesis"/>
</dbReference>
<dbReference type="AlphaFoldDB" id="A0A9Q9AR59"/>
<dbReference type="InterPro" id="IPR036291">
    <property type="entry name" value="NAD(P)-bd_dom_sf"/>
</dbReference>
<evidence type="ECO:0000256" key="2">
    <source>
        <dbReference type="ARBA" id="ARBA00005372"/>
    </source>
</evidence>
<evidence type="ECO:0000313" key="6">
    <source>
        <dbReference type="Proteomes" id="UP001056384"/>
    </source>
</evidence>
<dbReference type="EMBL" id="CP099420">
    <property type="protein sequence ID" value="USW51040.1"/>
    <property type="molecule type" value="Genomic_DNA"/>
</dbReference>
<dbReference type="Gene3D" id="3.40.50.720">
    <property type="entry name" value="NAD(P)-binding Rossmann-like Domain"/>
    <property type="match status" value="1"/>
</dbReference>